<protein>
    <submittedName>
        <fullName evidence="1">Uncharacterized protein</fullName>
    </submittedName>
</protein>
<keyword evidence="2" id="KW-1185">Reference proteome</keyword>
<proteinExistence type="predicted"/>
<accession>A0ABY7E1G9</accession>
<reference evidence="1" key="1">
    <citation type="submission" date="2022-11" db="EMBL/GenBank/DDBJ databases">
        <title>Centuries of genome instability and evolution in soft-shell clam transmissible cancer (bioRxiv).</title>
        <authorList>
            <person name="Hart S.F.M."/>
            <person name="Yonemitsu M.A."/>
            <person name="Giersch R.M."/>
            <person name="Beal B.F."/>
            <person name="Arriagada G."/>
            <person name="Davis B.W."/>
            <person name="Ostrander E.A."/>
            <person name="Goff S.P."/>
            <person name="Metzger M.J."/>
        </authorList>
    </citation>
    <scope>NUCLEOTIDE SEQUENCE</scope>
    <source>
        <strain evidence="1">MELC-2E11</strain>
        <tissue evidence="1">Siphon/mantle</tissue>
    </source>
</reference>
<gene>
    <name evidence="1" type="ORF">MAR_008827</name>
</gene>
<sequence length="106" mass="12153">MNVHHFTITRRLSCPHQDRTVSVTFVAAIDMVSSVNMQAFISLDITLQDSNEEAGDDPDFEPDFNLSSDIWAALLCHMTGVHEWLLPIQDIYYYECSWTPESRGEE</sequence>
<dbReference type="EMBL" id="CP111015">
    <property type="protein sequence ID" value="WAR02269.1"/>
    <property type="molecule type" value="Genomic_DNA"/>
</dbReference>
<dbReference type="Proteomes" id="UP001164746">
    <property type="component" value="Chromosome 4"/>
</dbReference>
<evidence type="ECO:0000313" key="2">
    <source>
        <dbReference type="Proteomes" id="UP001164746"/>
    </source>
</evidence>
<organism evidence="1 2">
    <name type="scientific">Mya arenaria</name>
    <name type="common">Soft-shell clam</name>
    <dbReference type="NCBI Taxonomy" id="6604"/>
    <lineage>
        <taxon>Eukaryota</taxon>
        <taxon>Metazoa</taxon>
        <taxon>Spiralia</taxon>
        <taxon>Lophotrochozoa</taxon>
        <taxon>Mollusca</taxon>
        <taxon>Bivalvia</taxon>
        <taxon>Autobranchia</taxon>
        <taxon>Heteroconchia</taxon>
        <taxon>Euheterodonta</taxon>
        <taxon>Imparidentia</taxon>
        <taxon>Neoheterodontei</taxon>
        <taxon>Myida</taxon>
        <taxon>Myoidea</taxon>
        <taxon>Myidae</taxon>
        <taxon>Mya</taxon>
    </lineage>
</organism>
<name>A0ABY7E1G9_MYAAR</name>
<evidence type="ECO:0000313" key="1">
    <source>
        <dbReference type="EMBL" id="WAR02269.1"/>
    </source>
</evidence>